<protein>
    <submittedName>
        <fullName evidence="1">Uncharacterized protein</fullName>
    </submittedName>
</protein>
<proteinExistence type="predicted"/>
<evidence type="ECO:0000313" key="2">
    <source>
        <dbReference type="Proteomes" id="UP001341281"/>
    </source>
</evidence>
<gene>
    <name evidence="1" type="ORF">U9M48_016015</name>
</gene>
<keyword evidence="2" id="KW-1185">Reference proteome</keyword>
<evidence type="ECO:0000313" key="1">
    <source>
        <dbReference type="EMBL" id="WVZ66851.1"/>
    </source>
</evidence>
<dbReference type="AlphaFoldDB" id="A0AAQ3WMD0"/>
<name>A0AAQ3WMD0_PASNO</name>
<dbReference type="Proteomes" id="UP001341281">
    <property type="component" value="Chromosome 03"/>
</dbReference>
<organism evidence="1 2">
    <name type="scientific">Paspalum notatum var. saurae</name>
    <dbReference type="NCBI Taxonomy" id="547442"/>
    <lineage>
        <taxon>Eukaryota</taxon>
        <taxon>Viridiplantae</taxon>
        <taxon>Streptophyta</taxon>
        <taxon>Embryophyta</taxon>
        <taxon>Tracheophyta</taxon>
        <taxon>Spermatophyta</taxon>
        <taxon>Magnoliopsida</taxon>
        <taxon>Liliopsida</taxon>
        <taxon>Poales</taxon>
        <taxon>Poaceae</taxon>
        <taxon>PACMAD clade</taxon>
        <taxon>Panicoideae</taxon>
        <taxon>Andropogonodae</taxon>
        <taxon>Paspaleae</taxon>
        <taxon>Paspalinae</taxon>
        <taxon>Paspalum</taxon>
    </lineage>
</organism>
<reference evidence="1 2" key="1">
    <citation type="submission" date="2024-02" db="EMBL/GenBank/DDBJ databases">
        <title>High-quality chromosome-scale genome assembly of Pensacola bahiagrass (Paspalum notatum Flugge var. saurae).</title>
        <authorList>
            <person name="Vega J.M."/>
            <person name="Podio M."/>
            <person name="Orjuela J."/>
            <person name="Siena L.A."/>
            <person name="Pessino S.C."/>
            <person name="Combes M.C."/>
            <person name="Mariac C."/>
            <person name="Albertini E."/>
            <person name="Pupilli F."/>
            <person name="Ortiz J.P.A."/>
            <person name="Leblanc O."/>
        </authorList>
    </citation>
    <scope>NUCLEOTIDE SEQUENCE [LARGE SCALE GENOMIC DNA]</scope>
    <source>
        <strain evidence="1">R1</strain>
        <tissue evidence="1">Leaf</tissue>
    </source>
</reference>
<dbReference type="EMBL" id="CP144747">
    <property type="protein sequence ID" value="WVZ66851.1"/>
    <property type="molecule type" value="Genomic_DNA"/>
</dbReference>
<accession>A0AAQ3WMD0</accession>
<sequence length="61" mass="6116">MDPVFACDAHAPDLGAVAAAGRVGRGAELGLVRNAGPAEAVADRGAGEWLVVRDSWSLGSV</sequence>